<dbReference type="PANTHER" id="PTHR12582:SF47">
    <property type="entry name" value="NETRIN RECEPTOR UNC-5"/>
    <property type="match status" value="1"/>
</dbReference>
<dbReference type="InterPro" id="IPR000906">
    <property type="entry name" value="ZU5_dom"/>
</dbReference>
<comment type="subcellular location">
    <subcellularLocation>
        <location evidence="7">Cell membrane</location>
        <topology evidence="7">Single-pass type I membrane protein</topology>
    </subcellularLocation>
    <subcellularLocation>
        <location evidence="1">Membrane</location>
        <topology evidence="1">Single-pass membrane protein</topology>
    </subcellularLocation>
</comment>
<dbReference type="AlphaFoldDB" id="A0A7R8W805"/>
<evidence type="ECO:0000256" key="8">
    <source>
        <dbReference type="SAM" id="MobiDB-lite"/>
    </source>
</evidence>
<dbReference type="GO" id="GO:0008045">
    <property type="term" value="P:motor neuron axon guidance"/>
    <property type="evidence" value="ECO:0007669"/>
    <property type="project" value="TreeGrafter"/>
</dbReference>
<comment type="similarity">
    <text evidence="2 7">Belongs to the unc-5 family.</text>
</comment>
<comment type="function">
    <text evidence="7">Receptor for netrin required for axon guidance. Mediates axon repulsion of neuronal growth cones in the developing nervous system upon ligand binding.</text>
</comment>
<dbReference type="PROSITE" id="PS50017">
    <property type="entry name" value="DEATH_DOMAIN"/>
    <property type="match status" value="1"/>
</dbReference>
<feature type="compositionally biased region" description="Basic and acidic residues" evidence="8">
    <location>
        <begin position="541"/>
        <end position="556"/>
    </location>
</feature>
<name>A0A7R8W805_9CRUS</name>
<protein>
    <recommendedName>
        <fullName evidence="7">Netrin receptor UNC5</fullName>
    </recommendedName>
</protein>
<feature type="region of interest" description="Disordered" evidence="8">
    <location>
        <begin position="1004"/>
        <end position="1035"/>
    </location>
</feature>
<keyword evidence="6" id="KW-1015">Disulfide bond</keyword>
<feature type="transmembrane region" description="Helical" evidence="7">
    <location>
        <begin position="455"/>
        <end position="476"/>
    </location>
</feature>
<dbReference type="GO" id="GO:0005042">
    <property type="term" value="F:netrin receptor activity"/>
    <property type="evidence" value="ECO:0007669"/>
    <property type="project" value="UniProtKB-UniRule"/>
</dbReference>
<dbReference type="InterPro" id="IPR011029">
    <property type="entry name" value="DEATH-like_dom_sf"/>
</dbReference>
<dbReference type="Pfam" id="PF13927">
    <property type="entry name" value="Ig_3"/>
    <property type="match status" value="1"/>
</dbReference>
<dbReference type="SMART" id="SM00408">
    <property type="entry name" value="IGc2"/>
    <property type="match status" value="1"/>
</dbReference>
<reference evidence="9" key="1">
    <citation type="submission" date="2020-11" db="EMBL/GenBank/DDBJ databases">
        <authorList>
            <person name="Tran Van P."/>
        </authorList>
    </citation>
    <scope>NUCLEOTIDE SEQUENCE</scope>
</reference>
<dbReference type="OrthoDB" id="5973910at2759"/>
<gene>
    <name evidence="9" type="ORF">CTOB1V02_LOCUS2489</name>
</gene>
<dbReference type="InterPro" id="IPR037936">
    <property type="entry name" value="UNC5A-D"/>
</dbReference>
<dbReference type="FunFam" id="2.20.100.10:FF:000002">
    <property type="entry name" value="Unc-5 netrin receptor C"/>
    <property type="match status" value="1"/>
</dbReference>
<dbReference type="PANTHER" id="PTHR12582">
    <property type="entry name" value="NETRIN RECEPTOR UNC5"/>
    <property type="match status" value="1"/>
</dbReference>
<dbReference type="InterPro" id="IPR036179">
    <property type="entry name" value="Ig-like_dom_sf"/>
</dbReference>
<dbReference type="CDD" id="cd08781">
    <property type="entry name" value="Death_UNC5-like"/>
    <property type="match status" value="1"/>
</dbReference>
<dbReference type="SUPFAM" id="SSF82895">
    <property type="entry name" value="TSP-1 type 1 repeat"/>
    <property type="match status" value="2"/>
</dbReference>
<feature type="compositionally biased region" description="Low complexity" evidence="8">
    <location>
        <begin position="1007"/>
        <end position="1016"/>
    </location>
</feature>
<dbReference type="Pfam" id="PF00791">
    <property type="entry name" value="ZU5"/>
    <property type="match status" value="1"/>
</dbReference>
<evidence type="ECO:0000313" key="9">
    <source>
        <dbReference type="EMBL" id="CAD7224532.1"/>
    </source>
</evidence>
<dbReference type="SUPFAM" id="SSF47986">
    <property type="entry name" value="DEATH domain"/>
    <property type="match status" value="1"/>
</dbReference>
<dbReference type="Pfam" id="PF17217">
    <property type="entry name" value="UPA"/>
    <property type="match status" value="2"/>
</dbReference>
<organism evidence="9">
    <name type="scientific">Cyprideis torosa</name>
    <dbReference type="NCBI Taxonomy" id="163714"/>
    <lineage>
        <taxon>Eukaryota</taxon>
        <taxon>Metazoa</taxon>
        <taxon>Ecdysozoa</taxon>
        <taxon>Arthropoda</taxon>
        <taxon>Crustacea</taxon>
        <taxon>Oligostraca</taxon>
        <taxon>Ostracoda</taxon>
        <taxon>Podocopa</taxon>
        <taxon>Podocopida</taxon>
        <taxon>Cytherocopina</taxon>
        <taxon>Cytheroidea</taxon>
        <taxon>Cytherideidae</taxon>
        <taxon>Cyprideis</taxon>
    </lineage>
</organism>
<dbReference type="PROSITE" id="PS50092">
    <property type="entry name" value="TSP1"/>
    <property type="match status" value="2"/>
</dbReference>
<dbReference type="PROSITE" id="PS51145">
    <property type="entry name" value="ZU5"/>
    <property type="match status" value="1"/>
</dbReference>
<dbReference type="InterPro" id="IPR036383">
    <property type="entry name" value="TSP1_rpt_sf"/>
</dbReference>
<dbReference type="Gene3D" id="2.60.40.10">
    <property type="entry name" value="Immunoglobulins"/>
    <property type="match status" value="1"/>
</dbReference>
<dbReference type="PROSITE" id="PS50835">
    <property type="entry name" value="IG_LIKE"/>
    <property type="match status" value="1"/>
</dbReference>
<feature type="region of interest" description="Disordered" evidence="8">
    <location>
        <begin position="536"/>
        <end position="614"/>
    </location>
</feature>
<evidence type="ECO:0000256" key="5">
    <source>
        <dbReference type="ARBA" id="ARBA00023136"/>
    </source>
</evidence>
<dbReference type="InterPro" id="IPR003599">
    <property type="entry name" value="Ig_sub"/>
</dbReference>
<keyword evidence="7" id="KW-0217">Developmental protein</keyword>
<evidence type="ECO:0000256" key="7">
    <source>
        <dbReference type="RuleBase" id="RU367033"/>
    </source>
</evidence>
<dbReference type="InterPro" id="IPR003598">
    <property type="entry name" value="Ig_sub2"/>
</dbReference>
<proteinExistence type="inferred from homology"/>
<dbReference type="InterPro" id="IPR000488">
    <property type="entry name" value="Death_dom"/>
</dbReference>
<keyword evidence="5 7" id="KW-0472">Membrane</keyword>
<dbReference type="InterPro" id="IPR000884">
    <property type="entry name" value="TSP1_rpt"/>
</dbReference>
<dbReference type="Gene3D" id="2.20.100.10">
    <property type="entry name" value="Thrombospondin type-1 (TSP1) repeat"/>
    <property type="match status" value="2"/>
</dbReference>
<dbReference type="Pfam" id="PF00090">
    <property type="entry name" value="TSP_1"/>
    <property type="match status" value="2"/>
</dbReference>
<sequence>MILLSSHCLTSGWDIFSSSGTCLPSRTRSYVGQDQNLKREISLSHNSPNIEKDRMEYLLGSCVRPTSRGDGEQHVEGRHERLGRRRVVTVINGPLIAPTQPPSMQMCWEGNLGGRLGWASDGYRLLAGGPLMSGRAGGAGTSGWLSSRVTQLPVARVTASICRIKIARSSELPALEVAQYCLVPSMENQLLVPVLCPFLEKSFSGFNIRKHFIESPYSEAVPLSRQVELRCVPPEGIPPPKLTWYKDGKPLEIEKNPNVIISSEGNLLIIQAGISDIGNYSCVAENIASRRVSETARLEVYVTGSWGSWSAWSPCSAACGKGSQQRTRECLLPARFLDHGDRHTPYRQPLAQCGEGTMRQIAECVGPCNSVVDGGWSHWGPWSVCSSDCIRFRRRSCTSPPPSNGGKMCRGKDVDTEPCNVDLCLIAGMPNSRGAMLPAADVTPQSAQQSIQADVALYVGLSIAILLFVLVALVAIRMFRHRKGFLRGSPVYTRGTVGGRGDPSGYHPTPGNGPYTPEDKAALDFKFHPISQTLDYIDPANAHDDSKPGKDSEHYYDLPVVTGATPQATPSHLPGSDATHRTDSSRSTDSLHTGTGSSNQSGYSGPAVSTASGAASRLEQSITVARVTPQGGRLNLEGSGVRLTIPPGAVPEGQSVEVFLSVLREDGDRPPLDDEETLLSPVIHIGPLGLALRKPVIVSFPHCASLQHGHWSLSVASYDDAIWKTLVSVGEETIETPIFTQLDSSYCHLAVERFARYALLGRSTPTGWAVKSLRLAPFLSCSPMAPQECSVRLYCLEDTPSALQAVVASEKKLGGRLLDHPAAFLFQDGGGGLHVSLDDPVVHCIIIEDGCIIIEDGCIIIEDGCIIIEDGCIIIEDFMDANDARLSSLRYEIFLLRRQWRPKPFTSEQEIPFNHVWRARSQGLHCSFALELLSHQPSASLSSAASTTSSKGPQSAKEPNLSFTFMISQSHPLPPTSLPLPLPRRKVLKASLSEPVSCLTHSANAKHGPLPTPGHHLPARGSSLPPPSPAHLRNPGSPVHVVSSAGVGMGRGQVPVMSTCVTLTGSEDTGFLLPVHVRSQLASVLDSPHPRGCDWQRLAQVLGMDRYLDYFSVRHSPTESILDLWEARHSGDRSSIIDLMNSLRNIGRNDAASIIESHCGPWL</sequence>
<keyword evidence="4 7" id="KW-1133">Transmembrane helix</keyword>
<evidence type="ECO:0000256" key="1">
    <source>
        <dbReference type="ARBA" id="ARBA00004167"/>
    </source>
</evidence>
<dbReference type="Pfam" id="PF00531">
    <property type="entry name" value="Death"/>
    <property type="match status" value="1"/>
</dbReference>
<keyword evidence="3 7" id="KW-0812">Transmembrane</keyword>
<evidence type="ECO:0000256" key="6">
    <source>
        <dbReference type="ARBA" id="ARBA00023157"/>
    </source>
</evidence>
<feature type="compositionally biased region" description="Polar residues" evidence="8">
    <location>
        <begin position="594"/>
        <end position="614"/>
    </location>
</feature>
<dbReference type="EMBL" id="OB660391">
    <property type="protein sequence ID" value="CAD7224532.1"/>
    <property type="molecule type" value="Genomic_DNA"/>
</dbReference>
<evidence type="ECO:0000256" key="2">
    <source>
        <dbReference type="ARBA" id="ARBA00009844"/>
    </source>
</evidence>
<evidence type="ECO:0000256" key="4">
    <source>
        <dbReference type="ARBA" id="ARBA00022989"/>
    </source>
</evidence>
<dbReference type="Gene3D" id="2.60.220.30">
    <property type="match status" value="1"/>
</dbReference>
<evidence type="ECO:0000256" key="3">
    <source>
        <dbReference type="ARBA" id="ARBA00022692"/>
    </source>
</evidence>
<dbReference type="GO" id="GO:0005886">
    <property type="term" value="C:plasma membrane"/>
    <property type="evidence" value="ECO:0007669"/>
    <property type="project" value="UniProtKB-SubCell"/>
</dbReference>
<keyword evidence="7" id="KW-0393">Immunoglobulin domain</keyword>
<dbReference type="SUPFAM" id="SSF48726">
    <property type="entry name" value="Immunoglobulin"/>
    <property type="match status" value="1"/>
</dbReference>
<dbReference type="InterPro" id="IPR033772">
    <property type="entry name" value="UPA"/>
</dbReference>
<keyword evidence="7" id="KW-0675">Receptor</keyword>
<feature type="region of interest" description="Disordered" evidence="8">
    <location>
        <begin position="490"/>
        <end position="520"/>
    </location>
</feature>
<dbReference type="SMART" id="SM00209">
    <property type="entry name" value="TSP1"/>
    <property type="match status" value="2"/>
</dbReference>
<dbReference type="SMART" id="SM00218">
    <property type="entry name" value="ZU5"/>
    <property type="match status" value="1"/>
</dbReference>
<dbReference type="InterPro" id="IPR013783">
    <property type="entry name" value="Ig-like_fold"/>
</dbReference>
<dbReference type="Gene3D" id="1.10.533.10">
    <property type="entry name" value="Death Domain, Fas"/>
    <property type="match status" value="1"/>
</dbReference>
<dbReference type="InterPro" id="IPR007110">
    <property type="entry name" value="Ig-like_dom"/>
</dbReference>
<accession>A0A7R8W805</accession>
<dbReference type="SMART" id="SM00005">
    <property type="entry name" value="DEATH"/>
    <property type="match status" value="1"/>
</dbReference>
<dbReference type="SMART" id="SM00409">
    <property type="entry name" value="IG"/>
    <property type="match status" value="1"/>
</dbReference>